<dbReference type="InterPro" id="IPR025948">
    <property type="entry name" value="HTH-like_dom"/>
</dbReference>
<dbReference type="SUPFAM" id="SSF53098">
    <property type="entry name" value="Ribonuclease H-like"/>
    <property type="match status" value="1"/>
</dbReference>
<dbReference type="Pfam" id="PF13333">
    <property type="entry name" value="rve_2"/>
    <property type="match status" value="1"/>
</dbReference>
<evidence type="ECO:0000313" key="4">
    <source>
        <dbReference type="Proteomes" id="UP001447979"/>
    </source>
</evidence>
<dbReference type="PANTHER" id="PTHR46889">
    <property type="entry name" value="TRANSPOSASE INSF FOR INSERTION SEQUENCE IS3B-RELATED"/>
    <property type="match status" value="1"/>
</dbReference>
<comment type="caution">
    <text evidence="3">The sequence shown here is derived from an EMBL/GenBank/DDBJ whole genome shotgun (WGS) entry which is preliminary data.</text>
</comment>
<evidence type="ECO:0000256" key="1">
    <source>
        <dbReference type="ARBA" id="ARBA00002286"/>
    </source>
</evidence>
<dbReference type="Pfam" id="PF13276">
    <property type="entry name" value="HTH_21"/>
    <property type="match status" value="1"/>
</dbReference>
<dbReference type="InterPro" id="IPR048020">
    <property type="entry name" value="Transpos_IS3"/>
</dbReference>
<dbReference type="InterPro" id="IPR050900">
    <property type="entry name" value="Transposase_IS3/IS150/IS904"/>
</dbReference>
<organism evidence="3 4">
    <name type="scientific">Peptoniphilus hominis</name>
    <name type="common">ex Hitch et al. 2025</name>
    <dbReference type="NCBI Taxonomy" id="3133174"/>
    <lineage>
        <taxon>Bacteria</taxon>
        <taxon>Bacillati</taxon>
        <taxon>Bacillota</taxon>
        <taxon>Tissierellia</taxon>
        <taxon>Tissierellales</taxon>
        <taxon>Peptoniphilaceae</taxon>
        <taxon>Peptoniphilus</taxon>
    </lineage>
</organism>
<sequence length="309" mass="36634">MRKKATSLVTGTGSRSKAKTKIILDLIKEFPETKIKDWLEIARLPKTSYYEWKIKLENQIDKDKEVKEKIKKIVKESKGRYGYRRVTLALKDKGFKINHKKVLRIMREEKILCTKFNRRSRKYSSYKGEVGKVAPNVVNRDFKSTRPNQLWLTDVTEFRIKGKEEKIYLSPILDVYNSEIISYTISYHPTIELTNSMLDKALRRVSDEDKSKLIIHSDQGFHYQHSSWSCKLEKNKIIQSMSRKGNCLDNSPMENFFGILKQEMFYGSEFKNYKELIKEIEKYIEWYNKDRIKTKLKGMSPINYRLHSA</sequence>
<comment type="function">
    <text evidence="1">Involved in the transposition of the insertion sequence.</text>
</comment>
<protein>
    <submittedName>
        <fullName evidence="3">IS3 family transposase</fullName>
    </submittedName>
</protein>
<dbReference type="Proteomes" id="UP001447979">
    <property type="component" value="Unassembled WGS sequence"/>
</dbReference>
<feature type="domain" description="Integrase catalytic" evidence="2">
    <location>
        <begin position="143"/>
        <end position="309"/>
    </location>
</feature>
<evidence type="ECO:0000259" key="2">
    <source>
        <dbReference type="PROSITE" id="PS50994"/>
    </source>
</evidence>
<dbReference type="Gene3D" id="3.30.420.10">
    <property type="entry name" value="Ribonuclease H-like superfamily/Ribonuclease H"/>
    <property type="match status" value="1"/>
</dbReference>
<dbReference type="NCBIfam" id="NF033516">
    <property type="entry name" value="transpos_IS3"/>
    <property type="match status" value="1"/>
</dbReference>
<dbReference type="PROSITE" id="PS50994">
    <property type="entry name" value="INTEGRASE"/>
    <property type="match status" value="1"/>
</dbReference>
<dbReference type="InterPro" id="IPR001584">
    <property type="entry name" value="Integrase_cat-core"/>
</dbReference>
<dbReference type="InterPro" id="IPR012337">
    <property type="entry name" value="RNaseH-like_sf"/>
</dbReference>
<name>A0ABV1CGC6_9FIRM</name>
<dbReference type="InterPro" id="IPR036397">
    <property type="entry name" value="RNaseH_sf"/>
</dbReference>
<dbReference type="RefSeq" id="WP_349171668.1">
    <property type="nucleotide sequence ID" value="NZ_JBBMFO010000064.1"/>
</dbReference>
<dbReference type="Pfam" id="PF00665">
    <property type="entry name" value="rve"/>
    <property type="match status" value="1"/>
</dbReference>
<reference evidence="3 4" key="1">
    <citation type="submission" date="2024-03" db="EMBL/GenBank/DDBJ databases">
        <title>Human intestinal bacterial collection.</title>
        <authorList>
            <person name="Pauvert C."/>
            <person name="Hitch T.C.A."/>
            <person name="Clavel T."/>
        </authorList>
    </citation>
    <scope>NUCLEOTIDE SEQUENCE [LARGE SCALE GENOMIC DNA]</scope>
    <source>
        <strain evidence="3 4">CLA-SR-H025</strain>
    </source>
</reference>
<proteinExistence type="predicted"/>
<evidence type="ECO:0000313" key="3">
    <source>
        <dbReference type="EMBL" id="MEQ2401868.1"/>
    </source>
</evidence>
<gene>
    <name evidence="3" type="ORF">WMO19_09700</name>
</gene>
<accession>A0ABV1CGC6</accession>
<keyword evidence="4" id="KW-1185">Reference proteome</keyword>
<dbReference type="EMBL" id="JBBMFO010000064">
    <property type="protein sequence ID" value="MEQ2401868.1"/>
    <property type="molecule type" value="Genomic_DNA"/>
</dbReference>